<reference evidence="2 3" key="1">
    <citation type="submission" date="2021-03" db="EMBL/GenBank/DDBJ databases">
        <title>Enterococcal diversity collection.</title>
        <authorList>
            <person name="Gilmore M.S."/>
            <person name="Schwartzman J."/>
            <person name="Van Tyne D."/>
            <person name="Martin M."/>
            <person name="Earl A.M."/>
            <person name="Manson A.L."/>
            <person name="Straub T."/>
            <person name="Salamzade R."/>
            <person name="Saavedra J."/>
            <person name="Lebreton F."/>
            <person name="Prichula J."/>
            <person name="Schaufler K."/>
            <person name="Gaca A."/>
            <person name="Sgardioli B."/>
            <person name="Wagenaar J."/>
            <person name="Strong T."/>
        </authorList>
    </citation>
    <scope>NUCLEOTIDE SEQUENCE [LARGE SCALE GENOMIC DNA]</scope>
    <source>
        <strain evidence="2 3">MJM12</strain>
    </source>
</reference>
<comment type="caution">
    <text evidence="2">The sequence shown here is derived from an EMBL/GenBank/DDBJ whole genome shotgun (WGS) entry which is preliminary data.</text>
</comment>
<gene>
    <name evidence="2" type="ORF">JZO76_11660</name>
</gene>
<keyword evidence="1" id="KW-0812">Transmembrane</keyword>
<evidence type="ECO:0000313" key="2">
    <source>
        <dbReference type="EMBL" id="MBO0450178.1"/>
    </source>
</evidence>
<organism evidence="2 3">
    <name type="scientific">Candidatus Enterococcus myersii</name>
    <dbReference type="NCBI Taxonomy" id="2815322"/>
    <lineage>
        <taxon>Bacteria</taxon>
        <taxon>Bacillati</taxon>
        <taxon>Bacillota</taxon>
        <taxon>Bacilli</taxon>
        <taxon>Lactobacillales</taxon>
        <taxon>Enterococcaceae</taxon>
        <taxon>Enterococcus</taxon>
    </lineage>
</organism>
<feature type="transmembrane region" description="Helical" evidence="1">
    <location>
        <begin position="21"/>
        <end position="46"/>
    </location>
</feature>
<sequence length="243" mass="27990">MRTVHYAVASLRYHKKIYLPYFIVLVLLTVALFFALCLVNSAQAIYYGLQDLLANNPINENKQWSAPLQFFFTQMKNIYWLVVLGTVSLLTLFTFLFSGHAFTRRKRELQTFFTSGRSHLRVALQIAYEFVLPALFIVGCLICLVLIFQPLVQRLCELIHTHTAQIIRSNDLANLNNNIKFGVRLPKDYPLLIQTVFISNRDWLQIFTKTAWQTLLLLLINFGIGLPLGALLAKIRLLKKSIN</sequence>
<keyword evidence="1" id="KW-0472">Membrane</keyword>
<protein>
    <recommendedName>
        <fullName evidence="4">FtsX-like permease family protein</fullName>
    </recommendedName>
</protein>
<dbReference type="EMBL" id="JAFLVT010000018">
    <property type="protein sequence ID" value="MBO0450178.1"/>
    <property type="molecule type" value="Genomic_DNA"/>
</dbReference>
<keyword evidence="3" id="KW-1185">Reference proteome</keyword>
<feature type="transmembrane region" description="Helical" evidence="1">
    <location>
        <begin position="122"/>
        <end position="148"/>
    </location>
</feature>
<evidence type="ECO:0000313" key="3">
    <source>
        <dbReference type="Proteomes" id="UP000664256"/>
    </source>
</evidence>
<keyword evidence="1" id="KW-1133">Transmembrane helix</keyword>
<proteinExistence type="predicted"/>
<accession>A0ABS3H9P8</accession>
<feature type="transmembrane region" description="Helical" evidence="1">
    <location>
        <begin position="78"/>
        <end position="102"/>
    </location>
</feature>
<name>A0ABS3H9P8_9ENTE</name>
<dbReference type="Proteomes" id="UP000664256">
    <property type="component" value="Unassembled WGS sequence"/>
</dbReference>
<evidence type="ECO:0000256" key="1">
    <source>
        <dbReference type="SAM" id="Phobius"/>
    </source>
</evidence>
<dbReference type="RefSeq" id="WP_206904680.1">
    <property type="nucleotide sequence ID" value="NZ_JAFLVT010000018.1"/>
</dbReference>
<evidence type="ECO:0008006" key="4">
    <source>
        <dbReference type="Google" id="ProtNLM"/>
    </source>
</evidence>
<feature type="transmembrane region" description="Helical" evidence="1">
    <location>
        <begin position="211"/>
        <end position="233"/>
    </location>
</feature>